<dbReference type="Proteomes" id="UP000628086">
    <property type="component" value="Unassembled WGS sequence"/>
</dbReference>
<keyword evidence="3" id="KW-1185">Reference proteome</keyword>
<name>A0ABR6V8F8_9PSED</name>
<protein>
    <submittedName>
        <fullName evidence="2">DUF2384 domain-containing protein</fullName>
    </submittedName>
</protein>
<reference evidence="2 3" key="1">
    <citation type="journal article" date="2020" name="Microorganisms">
        <title>Reliable Identification of Environmental Pseudomonas Isolates Using the rpoD Gene.</title>
        <authorList>
            <consortium name="The Broad Institute Genome Sequencing Platform"/>
            <person name="Girard L."/>
            <person name="Lood C."/>
            <person name="Rokni-Zadeh H."/>
            <person name="van Noort V."/>
            <person name="Lavigne R."/>
            <person name="De Mot R."/>
        </authorList>
    </citation>
    <scope>NUCLEOTIDE SEQUENCE [LARGE SCALE GENOMIC DNA]</scope>
    <source>
        <strain evidence="2 3">RW7P2</strain>
    </source>
</reference>
<sequence length="88" mass="10027">MIFVRLIGPCEAAPVGCWSIGQRCYEWRKSWILSEAQRVFGQRVLATRWVSDPALGLGRSAPCAMISSHFGFEQVRNFLLRIEYGVYS</sequence>
<accession>A0ABR6V8F8</accession>
<feature type="domain" description="Antitoxin Xre/MbcA/ParS-like toxin-binding" evidence="1">
    <location>
        <begin position="36"/>
        <end position="85"/>
    </location>
</feature>
<dbReference type="Pfam" id="PF09722">
    <property type="entry name" value="Xre_MbcA_ParS_C"/>
    <property type="match status" value="1"/>
</dbReference>
<comment type="caution">
    <text evidence="2">The sequence shown here is derived from an EMBL/GenBank/DDBJ whole genome shotgun (WGS) entry which is preliminary data.</text>
</comment>
<organism evidence="2 3">
    <name type="scientific">Pseudomonas taiwanensis</name>
    <dbReference type="NCBI Taxonomy" id="470150"/>
    <lineage>
        <taxon>Bacteria</taxon>
        <taxon>Pseudomonadati</taxon>
        <taxon>Pseudomonadota</taxon>
        <taxon>Gammaproteobacteria</taxon>
        <taxon>Pseudomonadales</taxon>
        <taxon>Pseudomonadaceae</taxon>
        <taxon>Pseudomonas</taxon>
    </lineage>
</organism>
<gene>
    <name evidence="2" type="ORF">HU747_13860</name>
</gene>
<evidence type="ECO:0000259" key="1">
    <source>
        <dbReference type="Pfam" id="PF09722"/>
    </source>
</evidence>
<dbReference type="EMBL" id="JABWRS010000009">
    <property type="protein sequence ID" value="MBC3476679.1"/>
    <property type="molecule type" value="Genomic_DNA"/>
</dbReference>
<dbReference type="InterPro" id="IPR024467">
    <property type="entry name" value="Xre/MbcA/ParS-like_toxin-bd"/>
</dbReference>
<evidence type="ECO:0000313" key="3">
    <source>
        <dbReference type="Proteomes" id="UP000628086"/>
    </source>
</evidence>
<evidence type="ECO:0000313" key="2">
    <source>
        <dbReference type="EMBL" id="MBC3476679.1"/>
    </source>
</evidence>
<proteinExistence type="predicted"/>